<reference evidence="6" key="1">
    <citation type="submission" date="2025-08" db="UniProtKB">
        <authorList>
            <consortium name="RefSeq"/>
        </authorList>
    </citation>
    <scope>IDENTIFICATION</scope>
    <source>
        <tissue evidence="6">Testes</tissue>
    </source>
</reference>
<keyword evidence="2" id="KW-0472">Membrane</keyword>
<evidence type="ECO:0000259" key="4">
    <source>
        <dbReference type="Pfam" id="PF07670"/>
    </source>
</evidence>
<gene>
    <name evidence="6" type="primary">LOC100370372</name>
</gene>
<dbReference type="Pfam" id="PF07670">
    <property type="entry name" value="Gate"/>
    <property type="match status" value="1"/>
</dbReference>
<dbReference type="Proteomes" id="UP000694865">
    <property type="component" value="Unplaced"/>
</dbReference>
<dbReference type="GeneID" id="100370372"/>
<feature type="transmembrane region" description="Helical" evidence="2">
    <location>
        <begin position="332"/>
        <end position="354"/>
    </location>
</feature>
<organism evidence="5 6">
    <name type="scientific">Saccoglossus kowalevskii</name>
    <name type="common">Acorn worm</name>
    <dbReference type="NCBI Taxonomy" id="10224"/>
    <lineage>
        <taxon>Eukaryota</taxon>
        <taxon>Metazoa</taxon>
        <taxon>Hemichordata</taxon>
        <taxon>Enteropneusta</taxon>
        <taxon>Harrimaniidae</taxon>
        <taxon>Saccoglossus</taxon>
    </lineage>
</organism>
<dbReference type="InterPro" id="IPR011642">
    <property type="entry name" value="Gate_dom"/>
</dbReference>
<dbReference type="InterPro" id="IPR011657">
    <property type="entry name" value="CNT_C_dom"/>
</dbReference>
<evidence type="ECO:0000256" key="2">
    <source>
        <dbReference type="SAM" id="Phobius"/>
    </source>
</evidence>
<feature type="transmembrane region" description="Helical" evidence="2">
    <location>
        <begin position="145"/>
        <end position="164"/>
    </location>
</feature>
<dbReference type="PANTHER" id="PTHR10590">
    <property type="entry name" value="SODIUM/NUCLEOSIDE COTRANSPORTER"/>
    <property type="match status" value="1"/>
</dbReference>
<accession>A0ABM0MHF2</accession>
<keyword evidence="2" id="KW-1133">Transmembrane helix</keyword>
<dbReference type="Pfam" id="PF07662">
    <property type="entry name" value="Nucleos_tra2_C"/>
    <property type="match status" value="1"/>
</dbReference>
<evidence type="ECO:0000256" key="1">
    <source>
        <dbReference type="SAM" id="MobiDB-lite"/>
    </source>
</evidence>
<keyword evidence="2" id="KW-0812">Transmembrane</keyword>
<sequence length="613" mass="67560">MEITSRTSSAQYVQVGVDSNLANSHGDKVNQQISFDLVSLCDCINYSWTRHLLKPAPDCPTANSNQTFAGQVVWFKMKPTHTEDDPVPDSLSPDQLPSTPIEKDNGESEEEEPAITPSNCLTRTIDQLDHAITSYCRHHRKYIRYATYGVLLVIYVIYFSFAMLKDFHRALALLIFTVFAVLYVTWGLIDKYWGEVICTRFWEPCSRFIKRNRRLLSWLVYILLLAALIAFAGYVGIFKSITSNPQQLISGVGIVVFILALPAIIFFSYIMEMLFYTGLMHWITGKFAWAMQYTMDASGAEAMTAAANVFMGMTAAPLVVKPYLNDMTSSEIHAVLTSGYATIAGNILGVYAAFGISISHLLSASVMSAPAALAVSKIFYPELGRPKTKHQTNMYTPKRTEKNILEAAANGATDGMNICASIITQLIAILSTLAFLNAVLSWLGSMVDHPELNFQFLCRYVLYPVAWLMGVDPQDCYIVAELVGVKTFLNEFVAYKQLGGYITNRNTGIGPTISVRSEVIATYALCGFSNIGGVAIFIGAFGSLVPSKKTEITVLSVRALIAGSVTCFMTACVAGVLYDEEAPRYFESGMPVESIINSTLYGVVNATNYTNYT</sequence>
<feature type="domain" description="Nucleoside transporter/FeoB GTPase Gate" evidence="4">
    <location>
        <begin position="258"/>
        <end position="355"/>
    </location>
</feature>
<dbReference type="PANTHER" id="PTHR10590:SF4">
    <property type="entry name" value="SOLUTE CARRIER FAMILY 28 MEMBER 3"/>
    <property type="match status" value="1"/>
</dbReference>
<name>A0ABM0MHF2_SACKO</name>
<evidence type="ECO:0000259" key="3">
    <source>
        <dbReference type="Pfam" id="PF07662"/>
    </source>
</evidence>
<proteinExistence type="predicted"/>
<feature type="transmembrane region" description="Helical" evidence="2">
    <location>
        <begin position="215"/>
        <end position="236"/>
    </location>
</feature>
<feature type="transmembrane region" description="Helical" evidence="2">
    <location>
        <begin position="303"/>
        <end position="320"/>
    </location>
</feature>
<feature type="transmembrane region" description="Helical" evidence="2">
    <location>
        <begin position="170"/>
        <end position="189"/>
    </location>
</feature>
<evidence type="ECO:0000313" key="6">
    <source>
        <dbReference type="RefSeq" id="XP_006819443.1"/>
    </source>
</evidence>
<dbReference type="InterPro" id="IPR008276">
    <property type="entry name" value="C_nuclsd_transpt"/>
</dbReference>
<feature type="region of interest" description="Disordered" evidence="1">
    <location>
        <begin position="83"/>
        <end position="116"/>
    </location>
</feature>
<feature type="transmembrane region" description="Helical" evidence="2">
    <location>
        <begin position="557"/>
        <end position="578"/>
    </location>
</feature>
<feature type="transmembrane region" description="Helical" evidence="2">
    <location>
        <begin position="248"/>
        <end position="267"/>
    </location>
</feature>
<feature type="transmembrane region" description="Helical" evidence="2">
    <location>
        <begin position="426"/>
        <end position="444"/>
    </location>
</feature>
<feature type="domain" description="Concentrative nucleoside transporter C-terminal" evidence="3">
    <location>
        <begin position="360"/>
        <end position="575"/>
    </location>
</feature>
<evidence type="ECO:0000313" key="5">
    <source>
        <dbReference type="Proteomes" id="UP000694865"/>
    </source>
</evidence>
<protein>
    <submittedName>
        <fullName evidence="6">Solute carrier family 28 member 3-like</fullName>
    </submittedName>
</protein>
<dbReference type="RefSeq" id="XP_006819443.1">
    <property type="nucleotide sequence ID" value="XM_006819380.1"/>
</dbReference>
<feature type="transmembrane region" description="Helical" evidence="2">
    <location>
        <begin position="520"/>
        <end position="545"/>
    </location>
</feature>
<keyword evidence="5" id="KW-1185">Reference proteome</keyword>